<proteinExistence type="predicted"/>
<reference evidence="2" key="3">
    <citation type="submission" date="2023-06" db="EMBL/GenBank/DDBJ databases">
        <authorList>
            <person name="Lucena T."/>
            <person name="Sun Q."/>
        </authorList>
    </citation>
    <scope>NUCLEOTIDE SEQUENCE</scope>
    <source>
        <strain evidence="2">CECT 8670</strain>
    </source>
</reference>
<protein>
    <submittedName>
        <fullName evidence="2">Uncharacterized protein</fullName>
    </submittedName>
</protein>
<organism evidence="2 4">
    <name type="scientific">Polaribacter sejongensis</name>
    <dbReference type="NCBI Taxonomy" id="985043"/>
    <lineage>
        <taxon>Bacteria</taxon>
        <taxon>Pseudomonadati</taxon>
        <taxon>Bacteroidota</taxon>
        <taxon>Flavobacteriia</taxon>
        <taxon>Flavobacteriales</taxon>
        <taxon>Flavobacteriaceae</taxon>
    </lineage>
</organism>
<name>A0AAJ1QUV0_9FLAO</name>
<accession>A0AAJ1QUV0</accession>
<dbReference type="EMBL" id="JAUFQH010000003">
    <property type="protein sequence ID" value="MDN3618606.1"/>
    <property type="molecule type" value="Genomic_DNA"/>
</dbReference>
<evidence type="ECO:0000313" key="2">
    <source>
        <dbReference type="EMBL" id="MDN3618606.1"/>
    </source>
</evidence>
<keyword evidence="3" id="KW-1185">Reference proteome</keyword>
<dbReference type="Proteomes" id="UP001228636">
    <property type="component" value="Unassembled WGS sequence"/>
</dbReference>
<evidence type="ECO:0000313" key="3">
    <source>
        <dbReference type="Proteomes" id="UP000232721"/>
    </source>
</evidence>
<dbReference type="AlphaFoldDB" id="A0AAJ1QUV0"/>
<dbReference type="Proteomes" id="UP000232721">
    <property type="component" value="Chromosome"/>
</dbReference>
<evidence type="ECO:0000313" key="4">
    <source>
        <dbReference type="Proteomes" id="UP001228636"/>
    </source>
</evidence>
<evidence type="ECO:0000313" key="1">
    <source>
        <dbReference type="EMBL" id="AUC21957.1"/>
    </source>
</evidence>
<reference evidence="2 4" key="1">
    <citation type="journal article" date="2014" name="Int. J. Syst. Evol. Microbiol.">
        <title>Complete genome sequence of Corynebacterium casei LMG S-19264T (=DSM 44701T), isolated from a smear-ripened cheese.</title>
        <authorList>
            <consortium name="US DOE Joint Genome Institute (JGI-PGF)"/>
            <person name="Walter F."/>
            <person name="Albersmeier A."/>
            <person name="Kalinowski J."/>
            <person name="Ruckert C."/>
        </authorList>
    </citation>
    <scope>NUCLEOTIDE SEQUENCE [LARGE SCALE GENOMIC DNA]</scope>
    <source>
        <strain evidence="2 4">CECT 8670</strain>
    </source>
</reference>
<reference evidence="1 3" key="2">
    <citation type="submission" date="2017-02" db="EMBL/GenBank/DDBJ databases">
        <title>Trade-off between light-utilization and light-protection in marine flavobacteria.</title>
        <authorList>
            <person name="Kumagai Y."/>
            <person name="Yoshizawa S."/>
            <person name="Kogure K."/>
            <person name="Iwasaki W."/>
        </authorList>
    </citation>
    <scope>NUCLEOTIDE SEQUENCE [LARGE SCALE GENOMIC DNA]</scope>
    <source>
        <strain evidence="1 3">KCTC 23670</strain>
    </source>
</reference>
<dbReference type="RefSeq" id="WP_165733830.1">
    <property type="nucleotide sequence ID" value="NZ_CP019336.1"/>
</dbReference>
<sequence length="67" mass="7448">MNTNYVKNNDSTLASLIAINVANAEYDDGDICSDEWDAPGCTFIQNGHAYIAYDCEPDTWYTLADCM</sequence>
<dbReference type="EMBL" id="CP019336">
    <property type="protein sequence ID" value="AUC21957.1"/>
    <property type="molecule type" value="Genomic_DNA"/>
</dbReference>
<gene>
    <name evidence="1" type="ORF">BTO15_07515</name>
    <name evidence="2" type="ORF">QWY81_03940</name>
</gene>